<gene>
    <name evidence="1" type="ORF">QFC20_005226</name>
</gene>
<evidence type="ECO:0000313" key="2">
    <source>
        <dbReference type="Proteomes" id="UP001230649"/>
    </source>
</evidence>
<sequence>MSTARLLTLNQLDIPFATMSHLKYTDGTPLGAKFGAMGHYSQAVVLPSGIVKLSGQGGWNPVTGSLSLAPEEGDSEVTTGDKQFLDVPTQIDNALASIEVLLRDAGCTQGWGAVYQIRSYHVALDSDAFFTMVAKIKDKCGENHRPIWTAIGIDRLGLEGMKVEVEVEAILPSAT</sequence>
<dbReference type="Proteomes" id="UP001230649">
    <property type="component" value="Unassembled WGS sequence"/>
</dbReference>
<comment type="caution">
    <text evidence="1">The sequence shown here is derived from an EMBL/GenBank/DDBJ whole genome shotgun (WGS) entry which is preliminary data.</text>
</comment>
<keyword evidence="2" id="KW-1185">Reference proteome</keyword>
<protein>
    <submittedName>
        <fullName evidence="1">Uncharacterized protein</fullName>
    </submittedName>
</protein>
<reference evidence="1" key="1">
    <citation type="submission" date="2023-04" db="EMBL/GenBank/DDBJ databases">
        <title>Draft Genome sequencing of Naganishia species isolated from polar environments using Oxford Nanopore Technology.</title>
        <authorList>
            <person name="Leo P."/>
            <person name="Venkateswaran K."/>
        </authorList>
    </citation>
    <scope>NUCLEOTIDE SEQUENCE</scope>
    <source>
        <strain evidence="1">MNA-CCFEE 5262</strain>
    </source>
</reference>
<name>A0ACC2VQT2_9TREE</name>
<organism evidence="1 2">
    <name type="scientific">Naganishia adeliensis</name>
    <dbReference type="NCBI Taxonomy" id="92952"/>
    <lineage>
        <taxon>Eukaryota</taxon>
        <taxon>Fungi</taxon>
        <taxon>Dikarya</taxon>
        <taxon>Basidiomycota</taxon>
        <taxon>Agaricomycotina</taxon>
        <taxon>Tremellomycetes</taxon>
        <taxon>Filobasidiales</taxon>
        <taxon>Filobasidiaceae</taxon>
        <taxon>Naganishia</taxon>
    </lineage>
</organism>
<dbReference type="EMBL" id="JASBWS010000069">
    <property type="protein sequence ID" value="KAJ9101533.1"/>
    <property type="molecule type" value="Genomic_DNA"/>
</dbReference>
<evidence type="ECO:0000313" key="1">
    <source>
        <dbReference type="EMBL" id="KAJ9101533.1"/>
    </source>
</evidence>
<proteinExistence type="predicted"/>
<accession>A0ACC2VQT2</accession>